<dbReference type="GO" id="GO:0005524">
    <property type="term" value="F:ATP binding"/>
    <property type="evidence" value="ECO:0007669"/>
    <property type="project" value="UniProtKB-UniRule"/>
</dbReference>
<protein>
    <submittedName>
        <fullName evidence="3">ATP-grasp domain-containing protein</fullName>
    </submittedName>
</protein>
<gene>
    <name evidence="3" type="ORF">H8N03_04640</name>
</gene>
<dbReference type="RefSeq" id="WP_187074929.1">
    <property type="nucleotide sequence ID" value="NZ_JACORT010000001.1"/>
</dbReference>
<reference evidence="3" key="1">
    <citation type="submission" date="2020-08" db="EMBL/GenBank/DDBJ databases">
        <title>Ramlibacter sp. USB13 16S ribosomal RNA gene genome sequencing and assembly.</title>
        <authorList>
            <person name="Kang M."/>
        </authorList>
    </citation>
    <scope>NUCLEOTIDE SEQUENCE</scope>
    <source>
        <strain evidence="3">USB13</strain>
    </source>
</reference>
<comment type="caution">
    <text evidence="3">The sequence shown here is derived from an EMBL/GenBank/DDBJ whole genome shotgun (WGS) entry which is preliminary data.</text>
</comment>
<proteinExistence type="predicted"/>
<dbReference type="InterPro" id="IPR011761">
    <property type="entry name" value="ATP-grasp"/>
</dbReference>
<keyword evidence="1" id="KW-0547">Nucleotide-binding</keyword>
<keyword evidence="1" id="KW-0067">ATP-binding</keyword>
<evidence type="ECO:0000259" key="2">
    <source>
        <dbReference type="PROSITE" id="PS50975"/>
    </source>
</evidence>
<dbReference type="Gene3D" id="3.30.470.20">
    <property type="entry name" value="ATP-grasp fold, B domain"/>
    <property type="match status" value="1"/>
</dbReference>
<dbReference type="AlphaFoldDB" id="A0A923MP32"/>
<evidence type="ECO:0000313" key="3">
    <source>
        <dbReference type="EMBL" id="MBC5782221.1"/>
    </source>
</evidence>
<dbReference type="SUPFAM" id="SSF56059">
    <property type="entry name" value="Glutathione synthetase ATP-binding domain-like"/>
    <property type="match status" value="1"/>
</dbReference>
<feature type="domain" description="ATP-grasp" evidence="2">
    <location>
        <begin position="219"/>
        <end position="284"/>
    </location>
</feature>
<accession>A0A923MP32</accession>
<dbReference type="PROSITE" id="PS50975">
    <property type="entry name" value="ATP_GRASP"/>
    <property type="match status" value="1"/>
</dbReference>
<dbReference type="GO" id="GO:0046872">
    <property type="term" value="F:metal ion binding"/>
    <property type="evidence" value="ECO:0007669"/>
    <property type="project" value="InterPro"/>
</dbReference>
<dbReference type="PIRSF" id="PIRSF016817">
    <property type="entry name" value="UCP016817_carboligase"/>
    <property type="match status" value="1"/>
</dbReference>
<name>A0A923MP32_9BURK</name>
<dbReference type="Proteomes" id="UP000608513">
    <property type="component" value="Unassembled WGS sequence"/>
</dbReference>
<dbReference type="InterPro" id="IPR003806">
    <property type="entry name" value="ATP-grasp_PylC-type"/>
</dbReference>
<sequence length="378" mass="39817">MRGSLVVAGLWVRPLAESATRAGWRVVALDLFGDADTWRACARWERIGDPAAFAIAPGLLRGALERASREPGVLGWVAGSGFEGMPEALDQRIAGLPLLGMAGEAMRRVRAPASFFGKLDRLGLEHPAIAFQSPADPAGWLAKDAGASGGWHIRAAEDDARTTGVYWQRFQPGVPMSVLFLADGAHARVVALNRLLVRPLGDAPFVYHGAIGPVRDAVLARRMEAILALLVPVFGLRGLASLDFIAHGQHAWLLEVNPRPSATMVLHDAAWPAGLVDAHVRAVQGWLPPGPPAHAGGVRGNLIVFADRACRVGAALAADLARSTHCHDLPVAGATFAPGEPVCSVSACGSDQDAVVRELDARAAGVRARLAQEEELAA</sequence>
<evidence type="ECO:0000313" key="4">
    <source>
        <dbReference type="Proteomes" id="UP000608513"/>
    </source>
</evidence>
<organism evidence="3 4">
    <name type="scientific">Ramlibacter cellulosilyticus</name>
    <dbReference type="NCBI Taxonomy" id="2764187"/>
    <lineage>
        <taxon>Bacteria</taxon>
        <taxon>Pseudomonadati</taxon>
        <taxon>Pseudomonadota</taxon>
        <taxon>Betaproteobacteria</taxon>
        <taxon>Burkholderiales</taxon>
        <taxon>Comamonadaceae</taxon>
        <taxon>Ramlibacter</taxon>
    </lineage>
</organism>
<dbReference type="InterPro" id="IPR016677">
    <property type="entry name" value="UCP016817_carboligase"/>
</dbReference>
<keyword evidence="4" id="KW-1185">Reference proteome</keyword>
<evidence type="ECO:0000256" key="1">
    <source>
        <dbReference type="PROSITE-ProRule" id="PRU00409"/>
    </source>
</evidence>
<dbReference type="Pfam" id="PF02655">
    <property type="entry name" value="ATP-grasp_3"/>
    <property type="match status" value="1"/>
</dbReference>
<dbReference type="EMBL" id="JACORT010000001">
    <property type="protein sequence ID" value="MBC5782221.1"/>
    <property type="molecule type" value="Genomic_DNA"/>
</dbReference>